<evidence type="ECO:0000256" key="5">
    <source>
        <dbReference type="ARBA" id="ARBA00022553"/>
    </source>
</evidence>
<dbReference type="eggNOG" id="COG4191">
    <property type="taxonomic scope" value="Bacteria"/>
</dbReference>
<evidence type="ECO:0000256" key="8">
    <source>
        <dbReference type="ARBA" id="ARBA00022777"/>
    </source>
</evidence>
<dbReference type="PRINTS" id="PR00344">
    <property type="entry name" value="BCTRLSENSOR"/>
</dbReference>
<feature type="transmembrane region" description="Helical" evidence="10">
    <location>
        <begin position="58"/>
        <end position="77"/>
    </location>
</feature>
<dbReference type="InterPro" id="IPR050980">
    <property type="entry name" value="2C_sensor_his_kinase"/>
</dbReference>
<evidence type="ECO:0000256" key="10">
    <source>
        <dbReference type="SAM" id="Phobius"/>
    </source>
</evidence>
<dbReference type="EC" id="2.7.13.3" evidence="3"/>
<evidence type="ECO:0000259" key="11">
    <source>
        <dbReference type="PROSITE" id="PS50109"/>
    </source>
</evidence>
<proteinExistence type="predicted"/>
<feature type="domain" description="Histidine kinase" evidence="11">
    <location>
        <begin position="224"/>
        <end position="429"/>
    </location>
</feature>
<keyword evidence="8" id="KW-0418">Kinase</keyword>
<evidence type="ECO:0000313" key="13">
    <source>
        <dbReference type="Proteomes" id="UP000032305"/>
    </source>
</evidence>
<keyword evidence="9" id="KW-0067">ATP-binding</keyword>
<keyword evidence="10" id="KW-0812">Transmembrane</keyword>
<comment type="caution">
    <text evidence="12">The sequence shown here is derived from an EMBL/GenBank/DDBJ whole genome shotgun (WGS) entry which is preliminary data.</text>
</comment>
<evidence type="ECO:0000256" key="3">
    <source>
        <dbReference type="ARBA" id="ARBA00012438"/>
    </source>
</evidence>
<dbReference type="PANTHER" id="PTHR44936:SF10">
    <property type="entry name" value="SENSOR PROTEIN RSTB"/>
    <property type="match status" value="1"/>
</dbReference>
<dbReference type="SUPFAM" id="SSF47384">
    <property type="entry name" value="Homodimeric domain of signal transducing histidine kinase"/>
    <property type="match status" value="1"/>
</dbReference>
<dbReference type="OrthoDB" id="9785252at2"/>
<keyword evidence="5" id="KW-0597">Phosphoprotein</keyword>
<dbReference type="InterPro" id="IPR036097">
    <property type="entry name" value="HisK_dim/P_sf"/>
</dbReference>
<dbReference type="Gene3D" id="3.30.565.10">
    <property type="entry name" value="Histidine kinase-like ATPase, C-terminal domain"/>
    <property type="match status" value="1"/>
</dbReference>
<sequence length="436" mass="47090">MTAGDPPFLPFTMRPREPDAAAGTANMRQLIHLRWMAVAGQLVTILFVNRVMGVQLPIPAMMGVLVMAAAINLLSHFRLRFHRITNTELLFALMFDVGTLTLQLFLAGGATNPFISLYLIQVVLGAVLLETWSAWALAGITGLCFGLLSLHHRPLAFPPWLFGDIAGLHTLGNWLGFALVTGLLILFVTRISHNMRLSAARLADLRQQASEEEHIVRMGLLASGAAHELGTPLASLSVILSDWRRVPKLRDDAELMGEIAEMQAEVQRCKAIVTRILQSAGEPRGEAAELSEVGRFIDAIVDEWRQSHAQVALDYRRTDDDAAIVSDPAIKQAVWNVLDNAAEASPHWVGLTVAREGGAVAVRVTDHGPGFTATTLSQVGRPQQSTKGEGHGVGLFLVASVVRKLGGRVEAANRVEGGAAVTLTLPLSMIGVSDRE</sequence>
<evidence type="ECO:0000256" key="7">
    <source>
        <dbReference type="ARBA" id="ARBA00022741"/>
    </source>
</evidence>
<evidence type="ECO:0000256" key="2">
    <source>
        <dbReference type="ARBA" id="ARBA00004651"/>
    </source>
</evidence>
<dbReference type="PANTHER" id="PTHR44936">
    <property type="entry name" value="SENSOR PROTEIN CREC"/>
    <property type="match status" value="1"/>
</dbReference>
<keyword evidence="13" id="KW-1185">Reference proteome</keyword>
<evidence type="ECO:0000256" key="9">
    <source>
        <dbReference type="ARBA" id="ARBA00022840"/>
    </source>
</evidence>
<evidence type="ECO:0000256" key="6">
    <source>
        <dbReference type="ARBA" id="ARBA00022679"/>
    </source>
</evidence>
<dbReference type="Gene3D" id="1.10.287.130">
    <property type="match status" value="1"/>
</dbReference>
<dbReference type="InterPro" id="IPR004358">
    <property type="entry name" value="Sig_transdc_His_kin-like_C"/>
</dbReference>
<dbReference type="EMBL" id="BBPI01000068">
    <property type="protein sequence ID" value="GAM01689.1"/>
    <property type="molecule type" value="Genomic_DNA"/>
</dbReference>
<dbReference type="SUPFAM" id="SSF55874">
    <property type="entry name" value="ATPase domain of HSP90 chaperone/DNA topoisomerase II/histidine kinase"/>
    <property type="match status" value="1"/>
</dbReference>
<keyword evidence="4" id="KW-1003">Cell membrane</keyword>
<dbReference type="Pfam" id="PF02518">
    <property type="entry name" value="HATPase_c"/>
    <property type="match status" value="1"/>
</dbReference>
<accession>A0A0A1W9U0</accession>
<gene>
    <name evidence="12" type="ORF">SP5_068_00570</name>
</gene>
<feature type="transmembrane region" description="Helical" evidence="10">
    <location>
        <begin position="89"/>
        <end position="107"/>
    </location>
</feature>
<feature type="transmembrane region" description="Helical" evidence="10">
    <location>
        <begin position="134"/>
        <end position="151"/>
    </location>
</feature>
<dbReference type="InterPro" id="IPR036890">
    <property type="entry name" value="HATPase_C_sf"/>
</dbReference>
<reference evidence="12 13" key="1">
    <citation type="submission" date="2014-11" db="EMBL/GenBank/DDBJ databases">
        <title>Whole genome shotgun sequence of Sphingomonas parapaucimobilis NBRC 15100.</title>
        <authorList>
            <person name="Katano-Makiyama Y."/>
            <person name="Hosoyama A."/>
            <person name="Hashimoto M."/>
            <person name="Hosoyama Y."/>
            <person name="Noguchi M."/>
            <person name="Numata M."/>
            <person name="Tsuchikane K."/>
            <person name="Hirakata S."/>
            <person name="Uohara A."/>
            <person name="Shimodaira J."/>
            <person name="Ohji S."/>
            <person name="Ichikawa N."/>
            <person name="Kimura A."/>
            <person name="Yamazoe A."/>
            <person name="Fujita N."/>
        </authorList>
    </citation>
    <scope>NUCLEOTIDE SEQUENCE [LARGE SCALE GENOMIC DNA]</scope>
    <source>
        <strain evidence="12 13">NBRC 15100</strain>
    </source>
</reference>
<dbReference type="CDD" id="cd00082">
    <property type="entry name" value="HisKA"/>
    <property type="match status" value="1"/>
</dbReference>
<keyword evidence="6" id="KW-0808">Transferase</keyword>
<keyword evidence="7" id="KW-0547">Nucleotide-binding</keyword>
<evidence type="ECO:0000256" key="4">
    <source>
        <dbReference type="ARBA" id="ARBA00022475"/>
    </source>
</evidence>
<evidence type="ECO:0000256" key="1">
    <source>
        <dbReference type="ARBA" id="ARBA00000085"/>
    </source>
</evidence>
<protein>
    <recommendedName>
        <fullName evidence="3">histidine kinase</fullName>
        <ecNumber evidence="3">2.7.13.3</ecNumber>
    </recommendedName>
</protein>
<name>A0A0A1W9U0_9SPHN</name>
<dbReference type="InterPro" id="IPR003661">
    <property type="entry name" value="HisK_dim/P_dom"/>
</dbReference>
<keyword evidence="10" id="KW-1133">Transmembrane helix</keyword>
<dbReference type="GO" id="GO:0000155">
    <property type="term" value="F:phosphorelay sensor kinase activity"/>
    <property type="evidence" value="ECO:0007669"/>
    <property type="project" value="InterPro"/>
</dbReference>
<keyword evidence="10" id="KW-0472">Membrane</keyword>
<feature type="transmembrane region" description="Helical" evidence="10">
    <location>
        <begin position="171"/>
        <end position="191"/>
    </location>
</feature>
<dbReference type="InterPro" id="IPR005467">
    <property type="entry name" value="His_kinase_dom"/>
</dbReference>
<dbReference type="InterPro" id="IPR003594">
    <property type="entry name" value="HATPase_dom"/>
</dbReference>
<organism evidence="12 13">
    <name type="scientific">Sphingomonas parapaucimobilis NBRC 15100</name>
    <dbReference type="NCBI Taxonomy" id="1219049"/>
    <lineage>
        <taxon>Bacteria</taxon>
        <taxon>Pseudomonadati</taxon>
        <taxon>Pseudomonadota</taxon>
        <taxon>Alphaproteobacteria</taxon>
        <taxon>Sphingomonadales</taxon>
        <taxon>Sphingomonadaceae</taxon>
        <taxon>Sphingomonas</taxon>
    </lineage>
</organism>
<evidence type="ECO:0000313" key="12">
    <source>
        <dbReference type="EMBL" id="GAM01689.1"/>
    </source>
</evidence>
<comment type="catalytic activity">
    <reaction evidence="1">
        <text>ATP + protein L-histidine = ADP + protein N-phospho-L-histidine.</text>
        <dbReference type="EC" id="2.7.13.3"/>
    </reaction>
</comment>
<dbReference type="GO" id="GO:0005524">
    <property type="term" value="F:ATP binding"/>
    <property type="evidence" value="ECO:0007669"/>
    <property type="project" value="UniProtKB-KW"/>
</dbReference>
<dbReference type="GO" id="GO:0005886">
    <property type="term" value="C:plasma membrane"/>
    <property type="evidence" value="ECO:0007669"/>
    <property type="project" value="UniProtKB-SubCell"/>
</dbReference>
<dbReference type="PROSITE" id="PS50109">
    <property type="entry name" value="HIS_KIN"/>
    <property type="match status" value="1"/>
</dbReference>
<dbReference type="RefSeq" id="WP_042488819.1">
    <property type="nucleotide sequence ID" value="NZ_BBPI01000068.1"/>
</dbReference>
<comment type="subcellular location">
    <subcellularLocation>
        <location evidence="2">Cell membrane</location>
        <topology evidence="2">Multi-pass membrane protein</topology>
    </subcellularLocation>
</comment>
<dbReference type="AlphaFoldDB" id="A0A0A1W9U0"/>
<dbReference type="Proteomes" id="UP000032305">
    <property type="component" value="Unassembled WGS sequence"/>
</dbReference>
<dbReference type="SMART" id="SM00387">
    <property type="entry name" value="HATPase_c"/>
    <property type="match status" value="1"/>
</dbReference>